<dbReference type="GO" id="GO:0008061">
    <property type="term" value="F:chitin binding"/>
    <property type="evidence" value="ECO:0007669"/>
    <property type="project" value="InterPro"/>
</dbReference>
<dbReference type="InterPro" id="IPR015655">
    <property type="entry name" value="PP2C"/>
</dbReference>
<evidence type="ECO:0000256" key="5">
    <source>
        <dbReference type="SAM" id="SignalP"/>
    </source>
</evidence>
<accession>A0AAW1J071</accession>
<feature type="signal peptide" evidence="5">
    <location>
        <begin position="1"/>
        <end position="19"/>
    </location>
</feature>
<dbReference type="CDD" id="cd00143">
    <property type="entry name" value="PP2Cc"/>
    <property type="match status" value="1"/>
</dbReference>
<comment type="similarity">
    <text evidence="4">Belongs to the PP2C family.</text>
</comment>
<evidence type="ECO:0000256" key="3">
    <source>
        <dbReference type="ARBA" id="ARBA00022912"/>
    </source>
</evidence>
<keyword evidence="5" id="KW-0732">Signal</keyword>
<dbReference type="PANTHER" id="PTHR13832:SF792">
    <property type="entry name" value="GM14286P"/>
    <property type="match status" value="1"/>
</dbReference>
<dbReference type="EMBL" id="JASPKY010000463">
    <property type="protein sequence ID" value="KAK9696046.1"/>
    <property type="molecule type" value="Genomic_DNA"/>
</dbReference>
<dbReference type="InterPro" id="IPR002557">
    <property type="entry name" value="Chitin-bd_dom"/>
</dbReference>
<feature type="domain" description="Chitin-binding type-2" evidence="6">
    <location>
        <begin position="85"/>
        <end position="140"/>
    </location>
</feature>
<evidence type="ECO:0000313" key="8">
    <source>
        <dbReference type="EMBL" id="KAK9696046.1"/>
    </source>
</evidence>
<dbReference type="InterPro" id="IPR036508">
    <property type="entry name" value="Chitin-bd_dom_sf"/>
</dbReference>
<protein>
    <submittedName>
        <fullName evidence="8">Protein phosphatase 2C</fullName>
    </submittedName>
</protein>
<feature type="chain" id="PRO_5043721524" evidence="5">
    <location>
        <begin position="20"/>
        <end position="712"/>
    </location>
</feature>
<dbReference type="Gene3D" id="2.170.140.10">
    <property type="entry name" value="Chitin binding domain"/>
    <property type="match status" value="2"/>
</dbReference>
<dbReference type="PROSITE" id="PS50940">
    <property type="entry name" value="CHIT_BIND_II"/>
    <property type="match status" value="2"/>
</dbReference>
<feature type="domain" description="Chitin-binding type-2" evidence="6">
    <location>
        <begin position="187"/>
        <end position="245"/>
    </location>
</feature>
<dbReference type="SMART" id="SM00494">
    <property type="entry name" value="ChtBD2"/>
    <property type="match status" value="3"/>
</dbReference>
<evidence type="ECO:0000259" key="6">
    <source>
        <dbReference type="PROSITE" id="PS50940"/>
    </source>
</evidence>
<dbReference type="Pfam" id="PF01607">
    <property type="entry name" value="CBM_14"/>
    <property type="match status" value="2"/>
</dbReference>
<dbReference type="SUPFAM" id="SSF57625">
    <property type="entry name" value="Invertebrate chitin-binding proteins"/>
    <property type="match status" value="2"/>
</dbReference>
<comment type="caution">
    <text evidence="8">The sequence shown here is derived from an EMBL/GenBank/DDBJ whole genome shotgun (WGS) entry which is preliminary data.</text>
</comment>
<dbReference type="SUPFAM" id="SSF81606">
    <property type="entry name" value="PP2C-like"/>
    <property type="match status" value="1"/>
</dbReference>
<evidence type="ECO:0000259" key="7">
    <source>
        <dbReference type="PROSITE" id="PS51746"/>
    </source>
</evidence>
<dbReference type="InterPro" id="IPR000222">
    <property type="entry name" value="PP2C_BS"/>
</dbReference>
<evidence type="ECO:0000313" key="9">
    <source>
        <dbReference type="Proteomes" id="UP001458880"/>
    </source>
</evidence>
<dbReference type="Proteomes" id="UP001458880">
    <property type="component" value="Unassembled WGS sequence"/>
</dbReference>
<evidence type="ECO:0000256" key="2">
    <source>
        <dbReference type="ARBA" id="ARBA00022801"/>
    </source>
</evidence>
<reference evidence="8 9" key="1">
    <citation type="journal article" date="2024" name="BMC Genomics">
        <title>De novo assembly and annotation of Popillia japonica's genome with initial clues to its potential as an invasive pest.</title>
        <authorList>
            <person name="Cucini C."/>
            <person name="Boschi S."/>
            <person name="Funari R."/>
            <person name="Cardaioli E."/>
            <person name="Iannotti N."/>
            <person name="Marturano G."/>
            <person name="Paoli F."/>
            <person name="Bruttini M."/>
            <person name="Carapelli A."/>
            <person name="Frati F."/>
            <person name="Nardi F."/>
        </authorList>
    </citation>
    <scope>NUCLEOTIDE SEQUENCE [LARGE SCALE GENOMIC DNA]</scope>
    <source>
        <strain evidence="8">DMR45628</strain>
    </source>
</reference>
<dbReference type="GO" id="GO:0005739">
    <property type="term" value="C:mitochondrion"/>
    <property type="evidence" value="ECO:0007669"/>
    <property type="project" value="TreeGrafter"/>
</dbReference>
<feature type="domain" description="PPM-type phosphatase" evidence="7">
    <location>
        <begin position="300"/>
        <end position="702"/>
    </location>
</feature>
<dbReference type="GO" id="GO:0005576">
    <property type="term" value="C:extracellular region"/>
    <property type="evidence" value="ECO:0007669"/>
    <property type="project" value="InterPro"/>
</dbReference>
<keyword evidence="3 4" id="KW-0904">Protein phosphatase</keyword>
<dbReference type="PROSITE" id="PS51746">
    <property type="entry name" value="PPM_2"/>
    <property type="match status" value="1"/>
</dbReference>
<dbReference type="AlphaFoldDB" id="A0AAW1J071"/>
<dbReference type="SMART" id="SM00332">
    <property type="entry name" value="PP2Cc"/>
    <property type="match status" value="1"/>
</dbReference>
<proteinExistence type="inferred from homology"/>
<dbReference type="PROSITE" id="PS01032">
    <property type="entry name" value="PPM_1"/>
    <property type="match status" value="1"/>
</dbReference>
<gene>
    <name evidence="8" type="ORF">QE152_g32151</name>
</gene>
<dbReference type="Gene3D" id="3.60.40.10">
    <property type="entry name" value="PPM-type phosphatase domain"/>
    <property type="match status" value="1"/>
</dbReference>
<sequence>MVKFLAHFYLMILCYSVSSEFYYPECAFNGISCLDCFTQKMCLLGQHWSSTSCANEISGHSRPYCDSKTDKCTNIRPDGCPRISTVSCLRDDVFPDISDCTRYYKCINSTAELLPCPENFIYKHEFGKCVFKLFNNECMAISSCEFEDFLQEYPGDLSLYYGCKAGKSFINACASSEFFNTTSEKCETRCQEIGLLAIPQNCMRYYRCKKEEHGFIAVEEKCPNDYGFNPTTLSCDKGYSILCNELAVFETNIYDFLSTIPILGLFTSVIRKTLNFVKLNPVDTVLRANEYSQEFSEGCVKSYDSNQLASNNPIEDTRSEAKCLLTTGLLFGVFDGHGGGACAQVIAKRLFHYIAACLLPSETLQQYLFSLTGNAPLELITSYNDKFQFVDDVKEIYYKSFNNFIEDLKKVGNTESFDMKRVLEQAFLRLDDDLSVEALPKDGKVNMKTLSVAMSGSVACIAHIDRQHLHVAHIGDCNAILGVKTETNSWIAKKLTREHNTYNQAEVDRILKEHPTNEADTVIKMERLLGQLAPLRAMGDFRYKWNKNIMSTIVAKYFGGQVIPPNYYTPPYLTAAPEIIYHRLTPRDKFLVLATDGLWDIISPLQVVRLVGEHMSGKVTLSPLKLPRKNMTLNEINEMLLQRKEGLKTKPKDSNAATHLLRNALGGTEYGIDHGKLSQLLSLPEDVVRVFRDDITITVVYFDSEYLRHCPA</sequence>
<evidence type="ECO:0000256" key="4">
    <source>
        <dbReference type="RuleBase" id="RU003465"/>
    </source>
</evidence>
<dbReference type="InterPro" id="IPR036457">
    <property type="entry name" value="PPM-type-like_dom_sf"/>
</dbReference>
<evidence type="ECO:0000256" key="1">
    <source>
        <dbReference type="ARBA" id="ARBA00022723"/>
    </source>
</evidence>
<dbReference type="InterPro" id="IPR001932">
    <property type="entry name" value="PPM-type_phosphatase-like_dom"/>
</dbReference>
<dbReference type="PANTHER" id="PTHR13832">
    <property type="entry name" value="PROTEIN PHOSPHATASE 2C"/>
    <property type="match status" value="1"/>
</dbReference>
<keyword evidence="9" id="KW-1185">Reference proteome</keyword>
<keyword evidence="1" id="KW-0479">Metal-binding</keyword>
<dbReference type="GO" id="GO:0004741">
    <property type="term" value="F:[pyruvate dehydrogenase (acetyl-transferring)]-phosphatase activity"/>
    <property type="evidence" value="ECO:0007669"/>
    <property type="project" value="TreeGrafter"/>
</dbReference>
<dbReference type="GO" id="GO:0046872">
    <property type="term" value="F:metal ion binding"/>
    <property type="evidence" value="ECO:0007669"/>
    <property type="project" value="UniProtKB-KW"/>
</dbReference>
<organism evidence="8 9">
    <name type="scientific">Popillia japonica</name>
    <name type="common">Japanese beetle</name>
    <dbReference type="NCBI Taxonomy" id="7064"/>
    <lineage>
        <taxon>Eukaryota</taxon>
        <taxon>Metazoa</taxon>
        <taxon>Ecdysozoa</taxon>
        <taxon>Arthropoda</taxon>
        <taxon>Hexapoda</taxon>
        <taxon>Insecta</taxon>
        <taxon>Pterygota</taxon>
        <taxon>Neoptera</taxon>
        <taxon>Endopterygota</taxon>
        <taxon>Coleoptera</taxon>
        <taxon>Polyphaga</taxon>
        <taxon>Scarabaeiformia</taxon>
        <taxon>Scarabaeidae</taxon>
        <taxon>Rutelinae</taxon>
        <taxon>Popillia</taxon>
    </lineage>
</organism>
<name>A0AAW1J071_POPJA</name>
<dbReference type="Pfam" id="PF00481">
    <property type="entry name" value="PP2C"/>
    <property type="match status" value="1"/>
</dbReference>
<keyword evidence="2 4" id="KW-0378">Hydrolase</keyword>